<name>A0A2S4Q011_9PEZI</name>
<comment type="caution">
    <text evidence="3">The sequence shown here is derived from an EMBL/GenBank/DDBJ whole genome shotgun (WGS) entry which is preliminary data.</text>
</comment>
<feature type="region of interest" description="Disordered" evidence="1">
    <location>
        <begin position="513"/>
        <end position="533"/>
    </location>
</feature>
<evidence type="ECO:0000313" key="4">
    <source>
        <dbReference type="Proteomes" id="UP000237438"/>
    </source>
</evidence>
<dbReference type="Pfam" id="PF14661">
    <property type="entry name" value="HAUS6_N"/>
    <property type="match status" value="1"/>
</dbReference>
<keyword evidence="4" id="KW-1185">Reference proteome</keyword>
<accession>A0A2S4Q011</accession>
<feature type="region of interest" description="Disordered" evidence="1">
    <location>
        <begin position="556"/>
        <end position="607"/>
    </location>
</feature>
<dbReference type="OrthoDB" id="5575722at2759"/>
<evidence type="ECO:0000313" key="3">
    <source>
        <dbReference type="EMBL" id="POS87623.1"/>
    </source>
</evidence>
<organism evidence="3 4">
    <name type="scientific">Erysiphe pulchra</name>
    <dbReference type="NCBI Taxonomy" id="225359"/>
    <lineage>
        <taxon>Eukaryota</taxon>
        <taxon>Fungi</taxon>
        <taxon>Dikarya</taxon>
        <taxon>Ascomycota</taxon>
        <taxon>Pezizomycotina</taxon>
        <taxon>Leotiomycetes</taxon>
        <taxon>Erysiphales</taxon>
        <taxon>Erysiphaceae</taxon>
        <taxon>Erysiphe</taxon>
    </lineage>
</organism>
<protein>
    <recommendedName>
        <fullName evidence="2">HAUS augmin-like complex subunit 6 N-terminal domain-containing protein</fullName>
    </recommendedName>
</protein>
<feature type="compositionally biased region" description="Low complexity" evidence="1">
    <location>
        <begin position="559"/>
        <end position="574"/>
    </location>
</feature>
<dbReference type="STRING" id="225359.A0A2S4Q011"/>
<evidence type="ECO:0000259" key="2">
    <source>
        <dbReference type="Pfam" id="PF14661"/>
    </source>
</evidence>
<dbReference type="Proteomes" id="UP000237438">
    <property type="component" value="Unassembled WGS sequence"/>
</dbReference>
<feature type="non-terminal residue" evidence="3">
    <location>
        <position position="727"/>
    </location>
</feature>
<gene>
    <name evidence="3" type="ORF">EPUL_000846</name>
</gene>
<dbReference type="AlphaFoldDB" id="A0A2S4Q011"/>
<dbReference type="InterPro" id="IPR028163">
    <property type="entry name" value="HAUS_6_N"/>
</dbReference>
<feature type="compositionally biased region" description="Polar residues" evidence="1">
    <location>
        <begin position="581"/>
        <end position="607"/>
    </location>
</feature>
<proteinExistence type="predicted"/>
<feature type="domain" description="HAUS augmin-like complex subunit 6 N-terminal" evidence="2">
    <location>
        <begin position="46"/>
        <end position="270"/>
    </location>
</feature>
<reference evidence="3 4" key="1">
    <citation type="submission" date="2017-10" db="EMBL/GenBank/DDBJ databases">
        <title>Development of genomic resources for the powdery mildew, Erysiphe pulchra.</title>
        <authorList>
            <person name="Wadl P.A."/>
            <person name="Mack B.M."/>
            <person name="Moore G."/>
            <person name="Beltz S.B."/>
        </authorList>
    </citation>
    <scope>NUCLEOTIDE SEQUENCE [LARGE SCALE GENOMIC DNA]</scope>
    <source>
        <strain evidence="3">Cflorida</strain>
    </source>
</reference>
<sequence>MSTSLTRALSVGTRNQRVPQNLQVTATTATADLRVLYPAPSNVTLFITNLRLLNLDLREDWPDIQSHTFSSKNGQQNQRHRIRCVEWALYQLFTLLDPEAACTKLQPFFPPLEPLQSLNLRSALIRCLDQAKRNGILGQDIMLRKTMLDECKGEKFEELLANFSHVVLKKTLCDTNEQKHEAIALRLALENYSYKEETKLISSLIFAHKVSLCQHLREKDQLRVKFRGFSELLNTIEFRLERKNEKLKNKIHARAYQQHTSEKELRFLHEKTRASCSQNHNWIQKMLCGEANIKREPYLKLRFYDIWDHAVNGTLCEIENRVEPNLFEQLDKRLLEQDNRLARWRDLEKRLANSPNFSTEEKFSEISKGRESIDLSFSQHQTLQLGYKESNKSPMCDSIILKEYNQLIDNLMFELDEVEKNAIQKDQITKIKNHFEMKGETITEIDFPGSAEFTEDQDSYYYAINAESQLTVEDTTSKIANPDRISKIPKFSKEQRPKFNHRNHEIPRLDEKKVRKTSHVRPIEHSNESLQPQDSSFLIKTEDNFKEEVDLAKQILDDISSSSPSPKKSSIPPSLAERTRLTMSRTPHSQLLKTNNETSDIANSHQPLSEAKSFAATRSSMLEVESDSCANLVQRTRNSMIGFEAAQKKAQLDRRRSIKEEKKNQRKLGHLQKVEEKTNISSENNTLAAIEFIEGDHDYESIFKSRPKIKTSPIISSEGSWHNDEHD</sequence>
<evidence type="ECO:0000256" key="1">
    <source>
        <dbReference type="SAM" id="MobiDB-lite"/>
    </source>
</evidence>
<dbReference type="EMBL" id="PEDP01000094">
    <property type="protein sequence ID" value="POS87623.1"/>
    <property type="molecule type" value="Genomic_DNA"/>
</dbReference>